<keyword evidence="1" id="KW-1133">Transmembrane helix</keyword>
<feature type="transmembrane region" description="Helical" evidence="1">
    <location>
        <begin position="69"/>
        <end position="94"/>
    </location>
</feature>
<dbReference type="KEGG" id="pfer:IRI77_06280"/>
<feature type="transmembrane region" description="Helical" evidence="1">
    <location>
        <begin position="42"/>
        <end position="63"/>
    </location>
</feature>
<dbReference type="AlphaFoldDB" id="A0A7S7SKU9"/>
<dbReference type="EMBL" id="CP063849">
    <property type="protein sequence ID" value="QOY89557.1"/>
    <property type="molecule type" value="Genomic_DNA"/>
</dbReference>
<keyword evidence="1" id="KW-0812">Transmembrane</keyword>
<proteinExistence type="predicted"/>
<name>A0A7S7SKU9_PALFE</name>
<evidence type="ECO:0008006" key="4">
    <source>
        <dbReference type="Google" id="ProtNLM"/>
    </source>
</evidence>
<reference evidence="2 3" key="1">
    <citation type="submission" date="2020-10" db="EMBL/GenBank/DDBJ databases">
        <title>Complete genome sequence of Paludibaculum fermentans P105T, a facultatively anaerobic acidobacterium capable of dissimilatory Fe(III) reduction.</title>
        <authorList>
            <person name="Dedysh S.N."/>
            <person name="Beletsky A.V."/>
            <person name="Kulichevskaya I.S."/>
            <person name="Mardanov A.V."/>
            <person name="Ravin N.V."/>
        </authorList>
    </citation>
    <scope>NUCLEOTIDE SEQUENCE [LARGE SCALE GENOMIC DNA]</scope>
    <source>
        <strain evidence="2 3">P105</strain>
    </source>
</reference>
<gene>
    <name evidence="2" type="ORF">IRI77_06280</name>
</gene>
<feature type="transmembrane region" description="Helical" evidence="1">
    <location>
        <begin position="12"/>
        <end position="30"/>
    </location>
</feature>
<evidence type="ECO:0000313" key="2">
    <source>
        <dbReference type="EMBL" id="QOY89557.1"/>
    </source>
</evidence>
<keyword evidence="1" id="KW-0472">Membrane</keyword>
<evidence type="ECO:0000313" key="3">
    <source>
        <dbReference type="Proteomes" id="UP000593892"/>
    </source>
</evidence>
<accession>A0A7S7SKU9</accession>
<evidence type="ECO:0000256" key="1">
    <source>
        <dbReference type="SAM" id="Phobius"/>
    </source>
</evidence>
<organism evidence="2 3">
    <name type="scientific">Paludibaculum fermentans</name>
    <dbReference type="NCBI Taxonomy" id="1473598"/>
    <lineage>
        <taxon>Bacteria</taxon>
        <taxon>Pseudomonadati</taxon>
        <taxon>Acidobacteriota</taxon>
        <taxon>Terriglobia</taxon>
        <taxon>Bryobacterales</taxon>
        <taxon>Bryobacteraceae</taxon>
        <taxon>Paludibaculum</taxon>
    </lineage>
</organism>
<keyword evidence="3" id="KW-1185">Reference proteome</keyword>
<dbReference type="RefSeq" id="WP_194451219.1">
    <property type="nucleotide sequence ID" value="NZ_CP063849.1"/>
</dbReference>
<dbReference type="Proteomes" id="UP000593892">
    <property type="component" value="Chromosome"/>
</dbReference>
<sequence length="100" mass="11050">MPSTQPPAFLYPTTLCLLAAYALGVLYGLVSPSSDPQRGMAQGFLIFMLLVVLGFAGLSWLGTHPYRPWLAWAVFVICVFPAVSLSAQGIYWVIRMLRKE</sequence>
<protein>
    <recommendedName>
        <fullName evidence="4">Transmembrane protein</fullName>
    </recommendedName>
</protein>